<feature type="region of interest" description="Disordered" evidence="2">
    <location>
        <begin position="60"/>
        <end position="104"/>
    </location>
</feature>
<dbReference type="EMBL" id="PIUM01000024">
    <property type="protein sequence ID" value="PKU23078.1"/>
    <property type="molecule type" value="Genomic_DNA"/>
</dbReference>
<feature type="domain" description="J" evidence="3">
    <location>
        <begin position="3"/>
        <end position="68"/>
    </location>
</feature>
<dbReference type="SUPFAM" id="SSF46565">
    <property type="entry name" value="Chaperone J-domain"/>
    <property type="match status" value="1"/>
</dbReference>
<reference evidence="5" key="1">
    <citation type="submission" date="2017-12" db="EMBL/GenBank/DDBJ databases">
        <title>Draft genome sequence of Telmatospirillum siberiense 26-4b1T, an acidotolerant peatland alphaproteobacterium potentially involved in sulfur cycling.</title>
        <authorList>
            <person name="Hausmann B."/>
            <person name="Pjevac P."/>
            <person name="Schreck K."/>
            <person name="Herbold C.W."/>
            <person name="Daims H."/>
            <person name="Wagner M."/>
            <person name="Pester M."/>
            <person name="Loy A."/>
        </authorList>
    </citation>
    <scope>NUCLEOTIDE SEQUENCE [LARGE SCALE GENOMIC DNA]</scope>
    <source>
        <strain evidence="5">26-4b1</strain>
    </source>
</reference>
<accession>A0A2N3PRQ0</accession>
<evidence type="ECO:0000256" key="1">
    <source>
        <dbReference type="ARBA" id="ARBA00023186"/>
    </source>
</evidence>
<dbReference type="Pfam" id="PF00226">
    <property type="entry name" value="DnaJ"/>
    <property type="match status" value="1"/>
</dbReference>
<dbReference type="InterPro" id="IPR018253">
    <property type="entry name" value="DnaJ_domain_CS"/>
</dbReference>
<dbReference type="GO" id="GO:0042026">
    <property type="term" value="P:protein refolding"/>
    <property type="evidence" value="ECO:0007669"/>
    <property type="project" value="TreeGrafter"/>
</dbReference>
<feature type="compositionally biased region" description="Basic and acidic residues" evidence="2">
    <location>
        <begin position="60"/>
        <end position="77"/>
    </location>
</feature>
<dbReference type="Gene3D" id="1.10.287.110">
    <property type="entry name" value="DnaJ domain"/>
    <property type="match status" value="1"/>
</dbReference>
<dbReference type="OrthoDB" id="9779889at2"/>
<dbReference type="AlphaFoldDB" id="A0A2N3PRQ0"/>
<dbReference type="PANTHER" id="PTHR43096">
    <property type="entry name" value="DNAJ HOMOLOG 1, MITOCHONDRIAL-RELATED"/>
    <property type="match status" value="1"/>
</dbReference>
<dbReference type="Proteomes" id="UP000233293">
    <property type="component" value="Unassembled WGS sequence"/>
</dbReference>
<protein>
    <submittedName>
        <fullName evidence="4">Molecular chaperone DnaJ</fullName>
    </submittedName>
</protein>
<dbReference type="CDD" id="cd10747">
    <property type="entry name" value="DnaJ_C"/>
    <property type="match status" value="1"/>
</dbReference>
<dbReference type="PROSITE" id="PS00636">
    <property type="entry name" value="DNAJ_1"/>
    <property type="match status" value="1"/>
</dbReference>
<evidence type="ECO:0000256" key="2">
    <source>
        <dbReference type="SAM" id="MobiDB-lite"/>
    </source>
</evidence>
<dbReference type="PANTHER" id="PTHR43096:SF48">
    <property type="entry name" value="CHAPERONE PROTEIN DNAJ"/>
    <property type="match status" value="1"/>
</dbReference>
<dbReference type="PRINTS" id="PR00625">
    <property type="entry name" value="JDOMAIN"/>
</dbReference>
<dbReference type="Gene3D" id="2.60.260.20">
    <property type="entry name" value="Urease metallochaperone UreE, N-terminal domain"/>
    <property type="match status" value="2"/>
</dbReference>
<evidence type="ECO:0000313" key="5">
    <source>
        <dbReference type="Proteomes" id="UP000233293"/>
    </source>
</evidence>
<dbReference type="InterPro" id="IPR002939">
    <property type="entry name" value="DnaJ_C"/>
</dbReference>
<dbReference type="RefSeq" id="WP_101252166.1">
    <property type="nucleotide sequence ID" value="NZ_PIUM01000024.1"/>
</dbReference>
<dbReference type="CDD" id="cd06257">
    <property type="entry name" value="DnaJ"/>
    <property type="match status" value="1"/>
</dbReference>
<dbReference type="GO" id="GO:0051082">
    <property type="term" value="F:unfolded protein binding"/>
    <property type="evidence" value="ECO:0007669"/>
    <property type="project" value="InterPro"/>
</dbReference>
<proteinExistence type="predicted"/>
<organism evidence="4 5">
    <name type="scientific">Telmatospirillum siberiense</name>
    <dbReference type="NCBI Taxonomy" id="382514"/>
    <lineage>
        <taxon>Bacteria</taxon>
        <taxon>Pseudomonadati</taxon>
        <taxon>Pseudomonadota</taxon>
        <taxon>Alphaproteobacteria</taxon>
        <taxon>Rhodospirillales</taxon>
        <taxon>Rhodospirillaceae</taxon>
        <taxon>Telmatospirillum</taxon>
    </lineage>
</organism>
<dbReference type="Pfam" id="PF01556">
    <property type="entry name" value="DnaJ_C"/>
    <property type="match status" value="1"/>
</dbReference>
<sequence>MDDPYKTLGVSLDASHADIRRAYRTLAKQLHPDLNPGNMEAENRFKAVSAANELLSDPEKRAQFDRGEIDATGRERAQPASYRDYAEGEPGRRYGRTGPQPGGWSAEDIDDMFGKMFSEGGRSGGKARMHGRDELYALTIDFLDAVNGTTRRLTLPDGRSLDVKIPAGTVDGQVLRLRGQGNGGVNGGSDGDALIETHVTPHRYFKRDGQDIRLELPVTLAEAVLGGSVEVPTPAGPVRMRIPAHSDGGGELRLRGRGVPAHDGQAAGDLYATLRMLAGGPDAALDEFLRNWKPEHPADPRRTMEAGQ</sequence>
<dbReference type="GO" id="GO:0005737">
    <property type="term" value="C:cytoplasm"/>
    <property type="evidence" value="ECO:0007669"/>
    <property type="project" value="TreeGrafter"/>
</dbReference>
<gene>
    <name evidence="4" type="ORF">CWS72_18400</name>
</gene>
<dbReference type="InterPro" id="IPR001623">
    <property type="entry name" value="DnaJ_domain"/>
</dbReference>
<evidence type="ECO:0000313" key="4">
    <source>
        <dbReference type="EMBL" id="PKU23078.1"/>
    </source>
</evidence>
<comment type="caution">
    <text evidence="4">The sequence shown here is derived from an EMBL/GenBank/DDBJ whole genome shotgun (WGS) entry which is preliminary data.</text>
</comment>
<dbReference type="InterPro" id="IPR008971">
    <property type="entry name" value="HSP40/DnaJ_pept-bd"/>
</dbReference>
<keyword evidence="1" id="KW-0143">Chaperone</keyword>
<name>A0A2N3PRQ0_9PROT</name>
<dbReference type="InterPro" id="IPR036869">
    <property type="entry name" value="J_dom_sf"/>
</dbReference>
<dbReference type="PROSITE" id="PS50076">
    <property type="entry name" value="DNAJ_2"/>
    <property type="match status" value="1"/>
</dbReference>
<keyword evidence="5" id="KW-1185">Reference proteome</keyword>
<dbReference type="SMART" id="SM00271">
    <property type="entry name" value="DnaJ"/>
    <property type="match status" value="1"/>
</dbReference>
<dbReference type="SUPFAM" id="SSF49493">
    <property type="entry name" value="HSP40/DnaJ peptide-binding domain"/>
    <property type="match status" value="2"/>
</dbReference>
<evidence type="ECO:0000259" key="3">
    <source>
        <dbReference type="PROSITE" id="PS50076"/>
    </source>
</evidence>